<dbReference type="Gene3D" id="2.10.50.10">
    <property type="entry name" value="Tumor Necrosis Factor Receptor, subunit A, domain 2"/>
    <property type="match status" value="1"/>
</dbReference>
<proteinExistence type="predicted"/>
<name>A0A3B4GHI9_9CICH</name>
<dbReference type="GeneTree" id="ENSGT00940000166327"/>
<dbReference type="GO" id="GO:0038023">
    <property type="term" value="F:signaling receptor activity"/>
    <property type="evidence" value="ECO:0007669"/>
    <property type="project" value="TreeGrafter"/>
</dbReference>
<accession>A0A3B4GHI9</accession>
<reference evidence="2" key="1">
    <citation type="submission" date="2023-09" db="UniProtKB">
        <authorList>
            <consortium name="Ensembl"/>
        </authorList>
    </citation>
    <scope>IDENTIFICATION</scope>
</reference>
<dbReference type="Ensembl" id="ENSPNYT00000021572.1">
    <property type="protein sequence ID" value="ENSPNYP00000021063.1"/>
    <property type="gene ID" value="ENSPNYG00000015931.1"/>
</dbReference>
<dbReference type="GO" id="GO:0042127">
    <property type="term" value="P:regulation of cell population proliferation"/>
    <property type="evidence" value="ECO:0007669"/>
    <property type="project" value="TreeGrafter"/>
</dbReference>
<dbReference type="PANTHER" id="PTHR47139:SF4">
    <property type="entry name" value="TUMOR NECROSIS FACTOR RECEPTOR SUPERFAMILY MEMBER 9 ISOFORM X1-RELATED"/>
    <property type="match status" value="1"/>
</dbReference>
<dbReference type="PANTHER" id="PTHR47139">
    <property type="entry name" value="TUMOR NECROSIS FACTOR RECEPTOR SUPERFAMILY MEMBER 9"/>
    <property type="match status" value="1"/>
</dbReference>
<dbReference type="AlphaFoldDB" id="A0A3B4GHI9"/>
<feature type="chain" id="PRO_5017484875" evidence="1">
    <location>
        <begin position="22"/>
        <end position="130"/>
    </location>
</feature>
<sequence>DGLICCNKVLMLVLTLDTSVTEIYVYFTPLLIFAGNHLVEECGQTPKELCKPCEPGTYTVHPKEYSCNPCTQAFNLFCGCRKGLTCGDESCSFCVKTCEKGFEPTVNRKKCPNGTFNDKVHQKCKPWSTK</sequence>
<feature type="signal peptide" evidence="1">
    <location>
        <begin position="1"/>
        <end position="21"/>
    </location>
</feature>
<organism evidence="2">
    <name type="scientific">Pundamilia nyererei</name>
    <dbReference type="NCBI Taxonomy" id="303518"/>
    <lineage>
        <taxon>Eukaryota</taxon>
        <taxon>Metazoa</taxon>
        <taxon>Chordata</taxon>
        <taxon>Craniata</taxon>
        <taxon>Vertebrata</taxon>
        <taxon>Euteleostomi</taxon>
        <taxon>Actinopterygii</taxon>
        <taxon>Neopterygii</taxon>
        <taxon>Teleostei</taxon>
        <taxon>Neoteleostei</taxon>
        <taxon>Acanthomorphata</taxon>
        <taxon>Ovalentaria</taxon>
        <taxon>Cichlomorphae</taxon>
        <taxon>Cichliformes</taxon>
        <taxon>Cichlidae</taxon>
        <taxon>African cichlids</taxon>
        <taxon>Pseudocrenilabrinae</taxon>
        <taxon>Haplochromini</taxon>
        <taxon>Pundamilia</taxon>
    </lineage>
</organism>
<evidence type="ECO:0000313" key="2">
    <source>
        <dbReference type="Ensembl" id="ENSPNYP00000021063.1"/>
    </source>
</evidence>
<keyword evidence="1" id="KW-0732">Signal</keyword>
<protein>
    <submittedName>
        <fullName evidence="2">Tumor necrosis factor receptor superfamily member 9-like</fullName>
    </submittedName>
</protein>
<evidence type="ECO:0000256" key="1">
    <source>
        <dbReference type="SAM" id="SignalP"/>
    </source>
</evidence>